<dbReference type="InterPro" id="IPR023885">
    <property type="entry name" value="4Fe4S-binding_SPASM_dom"/>
</dbReference>
<dbReference type="STRING" id="274537.BIU88_07180"/>
<dbReference type="InterPro" id="IPR023867">
    <property type="entry name" value="Sulphatase_maturase_rSAM"/>
</dbReference>
<dbReference type="InterPro" id="IPR007197">
    <property type="entry name" value="rSAM"/>
</dbReference>
<dbReference type="SFLD" id="SFLDG01072">
    <property type="entry name" value="dehydrogenase_like"/>
    <property type="match status" value="1"/>
</dbReference>
<dbReference type="GO" id="GO:0051536">
    <property type="term" value="F:iron-sulfur cluster binding"/>
    <property type="evidence" value="ECO:0007669"/>
    <property type="project" value="UniProtKB-KW"/>
</dbReference>
<dbReference type="SFLD" id="SFLDS00029">
    <property type="entry name" value="Radical_SAM"/>
    <property type="match status" value="1"/>
</dbReference>
<evidence type="ECO:0000313" key="10">
    <source>
        <dbReference type="Proteomes" id="UP000095185"/>
    </source>
</evidence>
<feature type="domain" description="Radical SAM core" evidence="7">
    <location>
        <begin position="23"/>
        <end position="165"/>
    </location>
</feature>
<comment type="similarity">
    <text evidence="6">Belongs to the radical SAM superfamily. Anaerobic sulfatase-maturating enzyme family.</text>
</comment>
<dbReference type="PANTHER" id="PTHR43273:SF3">
    <property type="entry name" value="ANAEROBIC SULFATASE-MATURATING ENZYME HOMOLOG ASLB-RELATED"/>
    <property type="match status" value="1"/>
</dbReference>
<dbReference type="GO" id="GO:0016491">
    <property type="term" value="F:oxidoreductase activity"/>
    <property type="evidence" value="ECO:0007669"/>
    <property type="project" value="InterPro"/>
</dbReference>
<dbReference type="Pfam" id="PF04055">
    <property type="entry name" value="Radical_SAM"/>
    <property type="match status" value="1"/>
</dbReference>
<dbReference type="InterPro" id="IPR013785">
    <property type="entry name" value="Aldolase_TIM"/>
</dbReference>
<proteinExistence type="inferred from homology"/>
<keyword evidence="5" id="KW-0411">Iron-sulfur</keyword>
<keyword evidence="3" id="KW-0479">Metal-binding</keyword>
<evidence type="ECO:0000256" key="1">
    <source>
        <dbReference type="ARBA" id="ARBA00001966"/>
    </source>
</evidence>
<dbReference type="SFLD" id="SFLDG01067">
    <property type="entry name" value="SPASM/twitch_domain_containing"/>
    <property type="match status" value="1"/>
</dbReference>
<dbReference type="EMBL" id="CP017305">
    <property type="protein sequence ID" value="AOS83949.1"/>
    <property type="molecule type" value="Genomic_DNA"/>
</dbReference>
<reference evidence="9" key="1">
    <citation type="submission" date="2016-09" db="EMBL/GenBank/DDBJ databases">
        <title>Genome sequence of Chlorobaculum limnaeum.</title>
        <authorList>
            <person name="Liu Z."/>
            <person name="Tank M."/>
            <person name="Bryant D.A."/>
        </authorList>
    </citation>
    <scope>NUCLEOTIDE SEQUENCE [LARGE SCALE GENOMIC DNA]</scope>
    <source>
        <strain evidence="9">DSM 1677</strain>
    </source>
</reference>
<comment type="cofactor">
    <cofactor evidence="1">
        <name>[4Fe-4S] cluster</name>
        <dbReference type="ChEBI" id="CHEBI:49883"/>
    </cofactor>
</comment>
<sequence>MTTREAFLDMLEEAGTLNLIFQLTDQCVLSCRYCFAKGSHKTGSLRIPDDLLEAAIRSAFDTRHCEVSFEWTGGEPFLAGIDFYRKVDRLQKQYATKPYANTIQTSGYVHDRKLIVWLAAHGFHISSTIDGPPELHDFQRPASGGGLSLASVLETRETIIEHQGHCGCICTVTQNSLGKEGAILDFYRSLGIDAFHSNPYHYFSENLVGDESLSLDADGYAAYFIAQFNAWFEGGRKLPMPGTLNYVLRSLVAGVGLKQSVCTFGGRCLTNFLAITPDGDAWLCPKFAGFDAMRLGNVSETAMPDILAVANPAMSRLIDQRLEATAACEAEACRFRYLCNAGCPYFSFIASGGRNIAEKDSLCAGKQLLFEYLESVVELIDPGELPEPQLHEHA</sequence>
<evidence type="ECO:0000259" key="7">
    <source>
        <dbReference type="Pfam" id="PF04055"/>
    </source>
</evidence>
<organism evidence="9 10">
    <name type="scientific">Chlorobaculum limnaeum</name>
    <dbReference type="NCBI Taxonomy" id="274537"/>
    <lineage>
        <taxon>Bacteria</taxon>
        <taxon>Pseudomonadati</taxon>
        <taxon>Chlorobiota</taxon>
        <taxon>Chlorobiia</taxon>
        <taxon>Chlorobiales</taxon>
        <taxon>Chlorobiaceae</taxon>
        <taxon>Chlorobaculum</taxon>
    </lineage>
</organism>
<dbReference type="KEGG" id="clz:BIU88_07180"/>
<name>A0A1D8D8G4_CHLLM</name>
<gene>
    <name evidence="9" type="ORF">BIU88_07180</name>
</gene>
<dbReference type="PANTHER" id="PTHR43273">
    <property type="entry name" value="ANAEROBIC SULFATASE-MATURATING ENZYME HOMOLOG ASLB-RELATED"/>
    <property type="match status" value="1"/>
</dbReference>
<dbReference type="GO" id="GO:0046872">
    <property type="term" value="F:metal ion binding"/>
    <property type="evidence" value="ECO:0007669"/>
    <property type="project" value="UniProtKB-KW"/>
</dbReference>
<keyword evidence="2" id="KW-0949">S-adenosyl-L-methionine</keyword>
<evidence type="ECO:0000256" key="6">
    <source>
        <dbReference type="ARBA" id="ARBA00023601"/>
    </source>
</evidence>
<dbReference type="SFLD" id="SFLDG01386">
    <property type="entry name" value="main_SPASM_domain-containing"/>
    <property type="match status" value="1"/>
</dbReference>
<dbReference type="Pfam" id="PF13186">
    <property type="entry name" value="SPASM"/>
    <property type="match status" value="1"/>
</dbReference>
<dbReference type="AlphaFoldDB" id="A0A1D8D8G4"/>
<accession>A0A1D8D8G4</accession>
<dbReference type="OrthoDB" id="595340at2"/>
<evidence type="ECO:0000256" key="4">
    <source>
        <dbReference type="ARBA" id="ARBA00023004"/>
    </source>
</evidence>
<dbReference type="SUPFAM" id="SSF102114">
    <property type="entry name" value="Radical SAM enzymes"/>
    <property type="match status" value="1"/>
</dbReference>
<dbReference type="Proteomes" id="UP000095185">
    <property type="component" value="Chromosome"/>
</dbReference>
<dbReference type="InterPro" id="IPR058240">
    <property type="entry name" value="rSAM_sf"/>
</dbReference>
<evidence type="ECO:0000256" key="3">
    <source>
        <dbReference type="ARBA" id="ARBA00022723"/>
    </source>
</evidence>
<evidence type="ECO:0000256" key="2">
    <source>
        <dbReference type="ARBA" id="ARBA00022691"/>
    </source>
</evidence>
<evidence type="ECO:0000313" key="9">
    <source>
        <dbReference type="EMBL" id="AOS83949.1"/>
    </source>
</evidence>
<keyword evidence="10" id="KW-1185">Reference proteome</keyword>
<protein>
    <submittedName>
        <fullName evidence="9">Uncharacterized protein</fullName>
    </submittedName>
</protein>
<feature type="domain" description="4Fe4S-binding SPASM" evidence="8">
    <location>
        <begin position="269"/>
        <end position="329"/>
    </location>
</feature>
<dbReference type="NCBIfam" id="TIGR04085">
    <property type="entry name" value="rSAM_more_4Fe4S"/>
    <property type="match status" value="1"/>
</dbReference>
<dbReference type="Gene3D" id="3.20.20.70">
    <property type="entry name" value="Aldolase class I"/>
    <property type="match status" value="1"/>
</dbReference>
<keyword evidence="4" id="KW-0408">Iron</keyword>
<dbReference type="RefSeq" id="WP_069809990.1">
    <property type="nucleotide sequence ID" value="NZ_CP017305.1"/>
</dbReference>
<evidence type="ECO:0000259" key="8">
    <source>
        <dbReference type="Pfam" id="PF13186"/>
    </source>
</evidence>
<evidence type="ECO:0000256" key="5">
    <source>
        <dbReference type="ARBA" id="ARBA00023014"/>
    </source>
</evidence>